<keyword evidence="3" id="KW-1185">Reference proteome</keyword>
<accession>A0AAC9L7W5</accession>
<feature type="compositionally biased region" description="Basic and acidic residues" evidence="1">
    <location>
        <begin position="36"/>
        <end position="62"/>
    </location>
</feature>
<reference evidence="3" key="1">
    <citation type="submission" date="2016-06" db="EMBL/GenBank/DDBJ databases">
        <title>Complete genome sequence of Actinoalloteichus fjordicus DSM 46855 (=ADI127-17), type strain of the new species Actinoalloteichus fjordicus.</title>
        <authorList>
            <person name="Ruckert C."/>
            <person name="Nouioui I."/>
            <person name="Willmese J."/>
            <person name="van Wezel G."/>
            <person name="Klenk H.-P."/>
            <person name="Kalinowski J."/>
            <person name="Zotchev S.B."/>
        </authorList>
    </citation>
    <scope>NUCLEOTIDE SEQUENCE [LARGE SCALE GENOMIC DNA]</scope>
    <source>
        <strain evidence="3">ADI127-7</strain>
    </source>
</reference>
<name>A0AAC9L7W5_9PSEU</name>
<evidence type="ECO:0000313" key="3">
    <source>
        <dbReference type="Proteomes" id="UP000185511"/>
    </source>
</evidence>
<dbReference type="EMBL" id="CP016076">
    <property type="protein sequence ID" value="APU12732.1"/>
    <property type="molecule type" value="Genomic_DNA"/>
</dbReference>
<feature type="region of interest" description="Disordered" evidence="1">
    <location>
        <begin position="1"/>
        <end position="62"/>
    </location>
</feature>
<evidence type="ECO:0000256" key="1">
    <source>
        <dbReference type="SAM" id="MobiDB-lite"/>
    </source>
</evidence>
<dbReference type="KEGG" id="acad:UA74_03250"/>
<dbReference type="AlphaFoldDB" id="A0AAC9L7W5"/>
<organism evidence="2 3">
    <name type="scientific">Actinoalloteichus fjordicus</name>
    <dbReference type="NCBI Taxonomy" id="1612552"/>
    <lineage>
        <taxon>Bacteria</taxon>
        <taxon>Bacillati</taxon>
        <taxon>Actinomycetota</taxon>
        <taxon>Actinomycetes</taxon>
        <taxon>Pseudonocardiales</taxon>
        <taxon>Pseudonocardiaceae</taxon>
        <taxon>Actinoalloteichus</taxon>
    </lineage>
</organism>
<sequence>METPQNGKAAPTPDRAAYSARRMQEVFGDVLPATTADERDERDGRPGHGDDWYRDNRPPHHG</sequence>
<dbReference type="Proteomes" id="UP000185511">
    <property type="component" value="Chromosome"/>
</dbReference>
<proteinExistence type="predicted"/>
<protein>
    <submittedName>
        <fullName evidence="2">Uncharacterized protein</fullName>
    </submittedName>
</protein>
<dbReference type="RefSeq" id="WP_075738773.1">
    <property type="nucleotide sequence ID" value="NZ_CP016076.1"/>
</dbReference>
<evidence type="ECO:0000313" key="2">
    <source>
        <dbReference type="EMBL" id="APU12732.1"/>
    </source>
</evidence>
<gene>
    <name evidence="2" type="ORF">UA74_03250</name>
</gene>